<feature type="region of interest" description="Disordered" evidence="1">
    <location>
        <begin position="1"/>
        <end position="28"/>
    </location>
</feature>
<comment type="caution">
    <text evidence="3">The sequence shown here is derived from an EMBL/GenBank/DDBJ whole genome shotgun (WGS) entry which is preliminary data.</text>
</comment>
<feature type="compositionally biased region" description="Basic and acidic residues" evidence="1">
    <location>
        <begin position="450"/>
        <end position="459"/>
    </location>
</feature>
<evidence type="ECO:0000313" key="3">
    <source>
        <dbReference type="EMBL" id="KAK3676738.1"/>
    </source>
</evidence>
<evidence type="ECO:0000313" key="4">
    <source>
        <dbReference type="Proteomes" id="UP001274830"/>
    </source>
</evidence>
<dbReference type="PANTHER" id="PTHR39611">
    <property type="entry name" value="HYDROXYPROLINE-RICH GLYCOPROTEIN DZ-HRGP-RELATED"/>
    <property type="match status" value="1"/>
</dbReference>
<feature type="compositionally biased region" description="Acidic residues" evidence="1">
    <location>
        <begin position="409"/>
        <end position="418"/>
    </location>
</feature>
<organism evidence="3 4">
    <name type="scientific">Recurvomyces mirabilis</name>
    <dbReference type="NCBI Taxonomy" id="574656"/>
    <lineage>
        <taxon>Eukaryota</taxon>
        <taxon>Fungi</taxon>
        <taxon>Dikarya</taxon>
        <taxon>Ascomycota</taxon>
        <taxon>Pezizomycotina</taxon>
        <taxon>Dothideomycetes</taxon>
        <taxon>Dothideomycetidae</taxon>
        <taxon>Mycosphaerellales</taxon>
        <taxon>Teratosphaeriaceae</taxon>
        <taxon>Recurvomyces</taxon>
    </lineage>
</organism>
<feature type="compositionally biased region" description="Basic residues" evidence="1">
    <location>
        <begin position="433"/>
        <end position="449"/>
    </location>
</feature>
<feature type="region of interest" description="Disordered" evidence="1">
    <location>
        <begin position="629"/>
        <end position="652"/>
    </location>
</feature>
<feature type="domain" description="DUF7514" evidence="2">
    <location>
        <begin position="40"/>
        <end position="211"/>
    </location>
</feature>
<feature type="region of interest" description="Disordered" evidence="1">
    <location>
        <begin position="291"/>
        <end position="312"/>
    </location>
</feature>
<sequence>MPSMSETAPPMPATPSEAEGPTVDHHQHEVEEKEAYDYWGYLFKQDKTGTDKLKSLLRGLKECMNTQYNTDHVHGDKTIDNQPDLTPEQLAHFYRELNGNYDQLFLGTPSESIAFIYKSLGCLHSLQPQSWAQSTAFTDPTVPSLKTEGWIMWQTIQLLLGPDEHSQFIIEAVQKWDLKDPVTGEMFPKVLPRRCFPTEPDRHMVMWYEGVSERLRKEAEDEERSKEVETERTDVRRLRHRPNVPVSAAANAAADELATQQHLTDDEGSVDSRGPALAYFRNPLYRHVDGRPSIIRRSSKRPTLSPRPTMVDKGKEAAATMGHVIRNIGSPNLWDGPRGTSRHSSRDRRRRSTPDHRHPMHYPGDPTSQQIGGAGAYDGAAGGPAGLSPHDQRYRRRRSSQQPEQPVDSGDEAFDGDESSAYYSPRPTPPLHPHGHGGHHQHGSQQHRRAPSDAHRPGSRDSAAAGLRHSRSHEPTPTQKETGDYFEGYDDPNRRRNSAYDSAPSETPPAKGSNAGGGFGPSASPLFATHVARQPQPQPGPLGGYPPHQPAGRPHPRNDEQNYTARILLTRIVDPWIGGTRAPDVRDSTMDLLVEVVLLDTDVASDTKKMVLHLDTAEGVNHLVEKEEEKVETTDLTHLPPLQTQGGKVDRK</sequence>
<dbReference type="AlphaFoldDB" id="A0AAE0WRZ4"/>
<protein>
    <recommendedName>
        <fullName evidence="2">DUF7514 domain-containing protein</fullName>
    </recommendedName>
</protein>
<feature type="compositionally biased region" description="Basic residues" evidence="1">
    <location>
        <begin position="340"/>
        <end position="351"/>
    </location>
</feature>
<dbReference type="Pfam" id="PF24355">
    <property type="entry name" value="DUF7514"/>
    <property type="match status" value="1"/>
</dbReference>
<evidence type="ECO:0000259" key="2">
    <source>
        <dbReference type="Pfam" id="PF24355"/>
    </source>
</evidence>
<accession>A0AAE0WRZ4</accession>
<dbReference type="EMBL" id="JAUTXT010000009">
    <property type="protein sequence ID" value="KAK3676738.1"/>
    <property type="molecule type" value="Genomic_DNA"/>
</dbReference>
<dbReference type="Proteomes" id="UP001274830">
    <property type="component" value="Unassembled WGS sequence"/>
</dbReference>
<dbReference type="PANTHER" id="PTHR39611:SF2">
    <property type="entry name" value="HYDROXYPROLINE-RICH GLYCOPROTEIN DZ-HRGP"/>
    <property type="match status" value="1"/>
</dbReference>
<evidence type="ECO:0000256" key="1">
    <source>
        <dbReference type="SAM" id="MobiDB-lite"/>
    </source>
</evidence>
<name>A0AAE0WRZ4_9PEZI</name>
<feature type="compositionally biased region" description="Gly residues" evidence="1">
    <location>
        <begin position="372"/>
        <end position="385"/>
    </location>
</feature>
<feature type="region of interest" description="Disordered" evidence="1">
    <location>
        <begin position="325"/>
        <end position="559"/>
    </location>
</feature>
<proteinExistence type="predicted"/>
<reference evidence="3" key="1">
    <citation type="submission" date="2023-07" db="EMBL/GenBank/DDBJ databases">
        <title>Black Yeasts Isolated from many extreme environments.</title>
        <authorList>
            <person name="Coleine C."/>
            <person name="Stajich J.E."/>
            <person name="Selbmann L."/>
        </authorList>
    </citation>
    <scope>NUCLEOTIDE SEQUENCE</scope>
    <source>
        <strain evidence="3">CCFEE 5485</strain>
    </source>
</reference>
<keyword evidence="4" id="KW-1185">Reference proteome</keyword>
<gene>
    <name evidence="3" type="ORF">LTR78_003515</name>
</gene>
<dbReference type="InterPro" id="IPR055936">
    <property type="entry name" value="DUF7514"/>
</dbReference>